<feature type="transmembrane region" description="Helical" evidence="7">
    <location>
        <begin position="38"/>
        <end position="61"/>
    </location>
</feature>
<keyword evidence="3 4" id="KW-0408">Iron</keyword>
<dbReference type="InterPro" id="IPR036909">
    <property type="entry name" value="Cyt_c-like_dom_sf"/>
</dbReference>
<evidence type="ECO:0000259" key="8">
    <source>
        <dbReference type="PROSITE" id="PS51007"/>
    </source>
</evidence>
<feature type="transmembrane region" description="Helical" evidence="7">
    <location>
        <begin position="6"/>
        <end position="26"/>
    </location>
</feature>
<feature type="transmembrane region" description="Helical" evidence="7">
    <location>
        <begin position="128"/>
        <end position="145"/>
    </location>
</feature>
<dbReference type="Gene3D" id="1.10.760.10">
    <property type="entry name" value="Cytochrome c-like domain"/>
    <property type="match status" value="1"/>
</dbReference>
<keyword evidence="1 4" id="KW-0349">Heme</keyword>
<dbReference type="SUPFAM" id="SSF46626">
    <property type="entry name" value="Cytochrome c"/>
    <property type="match status" value="1"/>
</dbReference>
<dbReference type="InterPro" id="IPR038414">
    <property type="entry name" value="CcoP_N_sf"/>
</dbReference>
<feature type="compositionally biased region" description="Polar residues" evidence="6">
    <location>
        <begin position="317"/>
        <end position="335"/>
    </location>
</feature>
<dbReference type="PANTHER" id="PTHR33751">
    <property type="entry name" value="CBB3-TYPE CYTOCHROME C OXIDASE SUBUNIT FIXP"/>
    <property type="match status" value="1"/>
</dbReference>
<organism evidence="9 10">
    <name type="scientific">Robiginitalea myxolifaciens</name>
    <dbReference type="NCBI Taxonomy" id="400055"/>
    <lineage>
        <taxon>Bacteria</taxon>
        <taxon>Pseudomonadati</taxon>
        <taxon>Bacteroidota</taxon>
        <taxon>Flavobacteriia</taxon>
        <taxon>Flavobacteriales</taxon>
        <taxon>Flavobacteriaceae</taxon>
        <taxon>Robiginitalea</taxon>
    </lineage>
</organism>
<reference evidence="9 10" key="1">
    <citation type="submission" date="2016-10" db="EMBL/GenBank/DDBJ databases">
        <authorList>
            <person name="de Groot N.N."/>
        </authorList>
    </citation>
    <scope>NUCLEOTIDE SEQUENCE [LARGE SCALE GENOMIC DNA]</scope>
    <source>
        <strain evidence="9 10">DSM 21019</strain>
    </source>
</reference>
<evidence type="ECO:0000256" key="2">
    <source>
        <dbReference type="ARBA" id="ARBA00022723"/>
    </source>
</evidence>
<evidence type="ECO:0000313" key="9">
    <source>
        <dbReference type="EMBL" id="SFR39755.1"/>
    </source>
</evidence>
<feature type="domain" description="Cytochrome c" evidence="8">
    <location>
        <begin position="193"/>
        <end position="273"/>
    </location>
</feature>
<sequence>MISRMPWWIRVPLLFFAIWILLEYFVDTSGKPAVMEYPVTLFFLLLALVLLIAIEAIVAAVENVMFRSLSPEAQERYLANKNKKREWKWGKDMYKRLTRSRSIEREGEIILDHNYDGIRELDNVLPPWWVGLFYATIVFGAVYLVRFHILDDYTQAEEYEMEVAEARLAIEEYKKTAKDLVDVNTVVVLTDAGDLAAGKAIFETNCVVCHMADGGGGIGPNLTDDYWILGGGIKNVFRTISEGGRDGKGMVAWKTSLKPAEMAQVSSYVLQFQGTTAANPKAPEGEIWIDPDAPAPAEVQADSTATESEQWDPDSYSGETNTDWEGESSSTESDN</sequence>
<keyword evidence="10" id="KW-1185">Reference proteome</keyword>
<protein>
    <submittedName>
        <fullName evidence="9">Cytochrome c oxidase cbb3-type subunit 3</fullName>
    </submittedName>
</protein>
<evidence type="ECO:0000256" key="3">
    <source>
        <dbReference type="ARBA" id="ARBA00023004"/>
    </source>
</evidence>
<dbReference type="RefSeq" id="WP_092981933.1">
    <property type="nucleotide sequence ID" value="NZ_FOYQ01000001.1"/>
</dbReference>
<dbReference type="InterPro" id="IPR009056">
    <property type="entry name" value="Cyt_c-like_dom"/>
</dbReference>
<name>A0A1I6GC42_9FLAO</name>
<gene>
    <name evidence="9" type="ORF">SAMN04490243_1562</name>
</gene>
<keyword evidence="7" id="KW-0472">Membrane</keyword>
<feature type="coiled-coil region" evidence="5">
    <location>
        <begin position="156"/>
        <end position="183"/>
    </location>
</feature>
<dbReference type="Pfam" id="PF13442">
    <property type="entry name" value="Cytochrome_CBB3"/>
    <property type="match status" value="1"/>
</dbReference>
<proteinExistence type="predicted"/>
<evidence type="ECO:0000256" key="5">
    <source>
        <dbReference type="SAM" id="Coils"/>
    </source>
</evidence>
<evidence type="ECO:0000313" key="10">
    <source>
        <dbReference type="Proteomes" id="UP000199534"/>
    </source>
</evidence>
<dbReference type="PANTHER" id="PTHR33751:SF1">
    <property type="entry name" value="CBB3-TYPE CYTOCHROME C OXIDASE SUBUNIT FIXP"/>
    <property type="match status" value="1"/>
</dbReference>
<accession>A0A1I6GC42</accession>
<evidence type="ECO:0000256" key="7">
    <source>
        <dbReference type="SAM" id="Phobius"/>
    </source>
</evidence>
<dbReference type="Gene3D" id="6.10.280.130">
    <property type="match status" value="1"/>
</dbReference>
<dbReference type="InterPro" id="IPR032858">
    <property type="entry name" value="CcoP_N"/>
</dbReference>
<evidence type="ECO:0000256" key="4">
    <source>
        <dbReference type="PROSITE-ProRule" id="PRU00433"/>
    </source>
</evidence>
<dbReference type="GO" id="GO:0046872">
    <property type="term" value="F:metal ion binding"/>
    <property type="evidence" value="ECO:0007669"/>
    <property type="project" value="UniProtKB-KW"/>
</dbReference>
<dbReference type="InterPro" id="IPR050597">
    <property type="entry name" value="Cytochrome_c_Oxidase_Subunit"/>
</dbReference>
<evidence type="ECO:0000256" key="6">
    <source>
        <dbReference type="SAM" id="MobiDB-lite"/>
    </source>
</evidence>
<dbReference type="STRING" id="400055.SAMN04490243_1562"/>
<keyword evidence="7" id="KW-0812">Transmembrane</keyword>
<dbReference type="GO" id="GO:0009055">
    <property type="term" value="F:electron transfer activity"/>
    <property type="evidence" value="ECO:0007669"/>
    <property type="project" value="InterPro"/>
</dbReference>
<evidence type="ECO:0000256" key="1">
    <source>
        <dbReference type="ARBA" id="ARBA00022617"/>
    </source>
</evidence>
<dbReference type="EMBL" id="FOYQ01000001">
    <property type="protein sequence ID" value="SFR39755.1"/>
    <property type="molecule type" value="Genomic_DNA"/>
</dbReference>
<keyword evidence="2 4" id="KW-0479">Metal-binding</keyword>
<keyword evidence="7" id="KW-1133">Transmembrane helix</keyword>
<dbReference type="AlphaFoldDB" id="A0A1I6GC42"/>
<dbReference type="Pfam" id="PF14715">
    <property type="entry name" value="FixP_N"/>
    <property type="match status" value="1"/>
</dbReference>
<dbReference type="PROSITE" id="PS51007">
    <property type="entry name" value="CYTC"/>
    <property type="match status" value="1"/>
</dbReference>
<dbReference type="Proteomes" id="UP000199534">
    <property type="component" value="Unassembled WGS sequence"/>
</dbReference>
<dbReference type="GO" id="GO:0020037">
    <property type="term" value="F:heme binding"/>
    <property type="evidence" value="ECO:0007669"/>
    <property type="project" value="InterPro"/>
</dbReference>
<keyword evidence="5" id="KW-0175">Coiled coil</keyword>
<feature type="region of interest" description="Disordered" evidence="6">
    <location>
        <begin position="279"/>
        <end position="335"/>
    </location>
</feature>
<dbReference type="OrthoDB" id="9811281at2"/>